<dbReference type="Gene3D" id="3.40.190.290">
    <property type="match status" value="1"/>
</dbReference>
<keyword evidence="4" id="KW-0804">Transcription</keyword>
<dbReference type="InterPro" id="IPR058163">
    <property type="entry name" value="LysR-type_TF_proteobact-type"/>
</dbReference>
<dbReference type="RefSeq" id="WP_167083163.1">
    <property type="nucleotide sequence ID" value="NZ_BAAADC010000001.1"/>
</dbReference>
<evidence type="ECO:0000256" key="3">
    <source>
        <dbReference type="ARBA" id="ARBA00023125"/>
    </source>
</evidence>
<reference evidence="6 7" key="1">
    <citation type="submission" date="2020-03" db="EMBL/GenBank/DDBJ databases">
        <title>Genomic Encyclopedia of Type Strains, Phase IV (KMG-IV): sequencing the most valuable type-strain genomes for metagenomic binning, comparative biology and taxonomic classification.</title>
        <authorList>
            <person name="Goeker M."/>
        </authorList>
    </citation>
    <scope>NUCLEOTIDE SEQUENCE [LARGE SCALE GENOMIC DNA]</scope>
    <source>
        <strain evidence="6 7">DSM 19867</strain>
    </source>
</reference>
<dbReference type="SUPFAM" id="SSF53850">
    <property type="entry name" value="Periplasmic binding protein-like II"/>
    <property type="match status" value="1"/>
</dbReference>
<dbReference type="InterPro" id="IPR036390">
    <property type="entry name" value="WH_DNA-bd_sf"/>
</dbReference>
<comment type="caution">
    <text evidence="6">The sequence shown here is derived from an EMBL/GenBank/DDBJ whole genome shotgun (WGS) entry which is preliminary data.</text>
</comment>
<evidence type="ECO:0000313" key="6">
    <source>
        <dbReference type="EMBL" id="NIK89041.1"/>
    </source>
</evidence>
<proteinExistence type="inferred from homology"/>
<dbReference type="CDD" id="cd08472">
    <property type="entry name" value="PBP2_CrgA_like_3"/>
    <property type="match status" value="1"/>
</dbReference>
<dbReference type="FunFam" id="1.10.10.10:FF:000001">
    <property type="entry name" value="LysR family transcriptional regulator"/>
    <property type="match status" value="1"/>
</dbReference>
<dbReference type="PANTHER" id="PTHR30537:SF72">
    <property type="entry name" value="LYSR FAMILY TRANSCRIPTIONAL REGULATOR"/>
    <property type="match status" value="1"/>
</dbReference>
<evidence type="ECO:0000256" key="4">
    <source>
        <dbReference type="ARBA" id="ARBA00023163"/>
    </source>
</evidence>
<dbReference type="PANTHER" id="PTHR30537">
    <property type="entry name" value="HTH-TYPE TRANSCRIPTIONAL REGULATOR"/>
    <property type="match status" value="1"/>
</dbReference>
<dbReference type="GO" id="GO:0003700">
    <property type="term" value="F:DNA-binding transcription factor activity"/>
    <property type="evidence" value="ECO:0007669"/>
    <property type="project" value="InterPro"/>
</dbReference>
<dbReference type="InterPro" id="IPR036388">
    <property type="entry name" value="WH-like_DNA-bd_sf"/>
</dbReference>
<keyword evidence="7" id="KW-1185">Reference proteome</keyword>
<organism evidence="6 7">
    <name type="scientific">Rhizomicrobium palustre</name>
    <dbReference type="NCBI Taxonomy" id="189966"/>
    <lineage>
        <taxon>Bacteria</taxon>
        <taxon>Pseudomonadati</taxon>
        <taxon>Pseudomonadota</taxon>
        <taxon>Alphaproteobacteria</taxon>
        <taxon>Micropepsales</taxon>
        <taxon>Micropepsaceae</taxon>
        <taxon>Rhizomicrobium</taxon>
    </lineage>
</organism>
<dbReference type="InterPro" id="IPR005119">
    <property type="entry name" value="LysR_subst-bd"/>
</dbReference>
<dbReference type="EMBL" id="JAASRM010000001">
    <property type="protein sequence ID" value="NIK89041.1"/>
    <property type="molecule type" value="Genomic_DNA"/>
</dbReference>
<sequence length="296" mass="33087">MDRLEAMQIFARVVERTSFSVAARDLSLPPSKVTEAVKQLETRLGVRLIERTTRAMRPTQDGEAYYRRCREILNEVEDAEGAFRGAKPKGVVRLDVQGALARRFLFDSLPEFFAAYPGIELIITETDRFVDPLREGIDCVLRAGPVRDGDYVARPLMQLPEVTCCSPEYIARYGMPERWDRLEGHRMVGYRSSATGAVLPLEFMVDGELKTVMLPSTLTVDGAESYSRAAALGLGLIQVPRYSKEDAIARGELVAVLEDTPPSPTPASLLYPSGRLLSPRVRAVIEWVTEEFRYGQ</sequence>
<evidence type="ECO:0000256" key="1">
    <source>
        <dbReference type="ARBA" id="ARBA00009437"/>
    </source>
</evidence>
<protein>
    <submittedName>
        <fullName evidence="6">DNA-binding transcriptional LysR family regulator</fullName>
    </submittedName>
</protein>
<accession>A0A846N124</accession>
<dbReference type="Pfam" id="PF00126">
    <property type="entry name" value="HTH_1"/>
    <property type="match status" value="1"/>
</dbReference>
<dbReference type="SUPFAM" id="SSF46785">
    <property type="entry name" value="Winged helix' DNA-binding domain"/>
    <property type="match status" value="1"/>
</dbReference>
<dbReference type="PROSITE" id="PS50931">
    <property type="entry name" value="HTH_LYSR"/>
    <property type="match status" value="1"/>
</dbReference>
<dbReference type="GO" id="GO:0006351">
    <property type="term" value="P:DNA-templated transcription"/>
    <property type="evidence" value="ECO:0007669"/>
    <property type="project" value="TreeGrafter"/>
</dbReference>
<keyword evidence="3 6" id="KW-0238">DNA-binding</keyword>
<dbReference type="AlphaFoldDB" id="A0A846N124"/>
<evidence type="ECO:0000313" key="7">
    <source>
        <dbReference type="Proteomes" id="UP000570514"/>
    </source>
</evidence>
<gene>
    <name evidence="6" type="ORF">FHS83_002359</name>
</gene>
<feature type="domain" description="HTH lysR-type" evidence="5">
    <location>
        <begin position="1"/>
        <end position="59"/>
    </location>
</feature>
<dbReference type="Gene3D" id="1.10.10.10">
    <property type="entry name" value="Winged helix-like DNA-binding domain superfamily/Winged helix DNA-binding domain"/>
    <property type="match status" value="1"/>
</dbReference>
<evidence type="ECO:0000256" key="2">
    <source>
        <dbReference type="ARBA" id="ARBA00023015"/>
    </source>
</evidence>
<evidence type="ECO:0000259" key="5">
    <source>
        <dbReference type="PROSITE" id="PS50931"/>
    </source>
</evidence>
<comment type="similarity">
    <text evidence="1">Belongs to the LysR transcriptional regulatory family.</text>
</comment>
<dbReference type="Proteomes" id="UP000570514">
    <property type="component" value="Unassembled WGS sequence"/>
</dbReference>
<dbReference type="Pfam" id="PF03466">
    <property type="entry name" value="LysR_substrate"/>
    <property type="match status" value="1"/>
</dbReference>
<dbReference type="GO" id="GO:0043565">
    <property type="term" value="F:sequence-specific DNA binding"/>
    <property type="evidence" value="ECO:0007669"/>
    <property type="project" value="TreeGrafter"/>
</dbReference>
<keyword evidence="2" id="KW-0805">Transcription regulation</keyword>
<dbReference type="InterPro" id="IPR000847">
    <property type="entry name" value="LysR_HTH_N"/>
</dbReference>
<name>A0A846N124_9PROT</name>